<dbReference type="GeneID" id="116435719"/>
<evidence type="ECO:0000256" key="1">
    <source>
        <dbReference type="ARBA" id="ARBA00004141"/>
    </source>
</evidence>
<dbReference type="UniPathway" id="UPA00085"/>
<dbReference type="Gene3D" id="1.20.144.10">
    <property type="entry name" value="Phosphatidic acid phosphatase type 2/haloperoxidase"/>
    <property type="match status" value="1"/>
</dbReference>
<comment type="subcellular location">
    <subcellularLocation>
        <location evidence="1">Membrane</location>
        <topology evidence="1">Multi-pass membrane protein</topology>
    </subcellularLocation>
</comment>
<evidence type="ECO:0000313" key="9">
    <source>
        <dbReference type="Proteomes" id="UP000694553"/>
    </source>
</evidence>
<dbReference type="GO" id="GO:0016020">
    <property type="term" value="C:membrane"/>
    <property type="evidence" value="ECO:0007669"/>
    <property type="project" value="UniProtKB-SubCell"/>
</dbReference>
<evidence type="ECO:0000256" key="3">
    <source>
        <dbReference type="ARBA" id="ARBA00022692"/>
    </source>
</evidence>
<evidence type="ECO:0000256" key="5">
    <source>
        <dbReference type="ARBA" id="ARBA00023136"/>
    </source>
</evidence>
<dbReference type="SUPFAM" id="SSF48317">
    <property type="entry name" value="Acid phosphatase/Vanadium-dependent haloperoxidase"/>
    <property type="match status" value="1"/>
</dbReference>
<sequence length="305" mass="33348">MSQFRLGAGRGDNGTPAAGPSSGPGAEAALAPPRRLRGRAVAMRRAELAAESALRALLLATFGIMEFLPPFQRVVQPEEMWLYKNPYVEADHVPTVLMFFIAFLSPLLLIILARLFMSADREDTREACLAASLALALNGVFTNALKLVVGRPRPDFFYRCFPDGQANAELVCTGDARRVTEGRKSFPSGHASFAFAGLAFSAFYLAGKLHTFVPGRGGRALRFCAFLLPLFLATLIAVSRTCDYKHHWEDVLVGSAMGLALAYLCYRQYYPPLADPTCHKPSLAKPKPLPVHEEKPPAPSFHLNI</sequence>
<feature type="region of interest" description="Disordered" evidence="6">
    <location>
        <begin position="1"/>
        <end position="29"/>
    </location>
</feature>
<proteinExistence type="inferred from homology"/>
<dbReference type="Pfam" id="PF01569">
    <property type="entry name" value="PAP2"/>
    <property type="match status" value="1"/>
</dbReference>
<keyword evidence="5 7" id="KW-0472">Membrane</keyword>
<keyword evidence="4 7" id="KW-1133">Transmembrane helix</keyword>
<evidence type="ECO:0000256" key="2">
    <source>
        <dbReference type="ARBA" id="ARBA00008816"/>
    </source>
</evidence>
<dbReference type="OMA" id="CTPLIVI"/>
<dbReference type="CDD" id="cd03390">
    <property type="entry name" value="PAP2_containing_1_like"/>
    <property type="match status" value="1"/>
</dbReference>
<keyword evidence="3 7" id="KW-0812">Transmembrane</keyword>
<feature type="transmembrane region" description="Helical" evidence="7">
    <location>
        <begin position="219"/>
        <end position="239"/>
    </location>
</feature>
<feature type="transmembrane region" description="Helical" evidence="7">
    <location>
        <begin position="53"/>
        <end position="72"/>
    </location>
</feature>
<dbReference type="OrthoDB" id="10030083at2759"/>
<dbReference type="InterPro" id="IPR036938">
    <property type="entry name" value="PAP2/HPO_sf"/>
</dbReference>
<evidence type="ECO:0000256" key="6">
    <source>
        <dbReference type="SAM" id="MobiDB-lite"/>
    </source>
</evidence>
<dbReference type="GO" id="GO:0008195">
    <property type="term" value="F:phosphatidate phosphatase activity"/>
    <property type="evidence" value="ECO:0007669"/>
    <property type="project" value="TreeGrafter"/>
</dbReference>
<feature type="region of interest" description="Disordered" evidence="6">
    <location>
        <begin position="285"/>
        <end position="305"/>
    </location>
</feature>
<dbReference type="Proteomes" id="UP000694553">
    <property type="component" value="Unassembled WGS sequence"/>
</dbReference>
<reference evidence="8" key="2">
    <citation type="submission" date="2025-08" db="UniProtKB">
        <authorList>
            <consortium name="Ensembl"/>
        </authorList>
    </citation>
    <scope>IDENTIFICATION</scope>
</reference>
<feature type="transmembrane region" description="Helical" evidence="7">
    <location>
        <begin position="92"/>
        <end position="116"/>
    </location>
</feature>
<feature type="transmembrane region" description="Helical" evidence="7">
    <location>
        <begin position="189"/>
        <end position="207"/>
    </location>
</feature>
<dbReference type="SMART" id="SM00014">
    <property type="entry name" value="acidPPc"/>
    <property type="match status" value="1"/>
</dbReference>
<reference evidence="8" key="3">
    <citation type="submission" date="2025-09" db="UniProtKB">
        <authorList>
            <consortium name="Ensembl"/>
        </authorList>
    </citation>
    <scope>IDENTIFICATION</scope>
</reference>
<protein>
    <submittedName>
        <fullName evidence="8">Phospholipid phosphatase 5</fullName>
    </submittedName>
</protein>
<name>A0A8C3EAV2_CORMO</name>
<dbReference type="InterPro" id="IPR043216">
    <property type="entry name" value="PAP-like"/>
</dbReference>
<dbReference type="Ensembl" id="ENSCMUT00000019404.2">
    <property type="protein sequence ID" value="ENSCMUP00000018060.2"/>
    <property type="gene ID" value="ENSCMUG00000011166.2"/>
</dbReference>
<accession>A0A8U7ND22</accession>
<dbReference type="CTD" id="84513"/>
<dbReference type="GO" id="GO:0046839">
    <property type="term" value="P:phospholipid dephosphorylation"/>
    <property type="evidence" value="ECO:0007669"/>
    <property type="project" value="TreeGrafter"/>
</dbReference>
<reference evidence="9" key="1">
    <citation type="submission" date="2019-10" db="EMBL/GenBank/DDBJ databases">
        <title>Corvus moneduloides (New Caledonian crow) genome, bCorMon1, primary haplotype.</title>
        <authorList>
            <person name="Rutz C."/>
            <person name="Fungtammasan C."/>
            <person name="Mountcastle J."/>
            <person name="Formenti G."/>
            <person name="Chow W."/>
            <person name="Howe K."/>
            <person name="Steele M.P."/>
            <person name="Fernandes J."/>
            <person name="Gilbert M.T.P."/>
            <person name="Fedrigo O."/>
            <person name="Jarvis E.D."/>
            <person name="Gemmell N."/>
        </authorList>
    </citation>
    <scope>NUCLEOTIDE SEQUENCE [LARGE SCALE GENOMIC DNA]</scope>
</reference>
<dbReference type="InterPro" id="IPR000326">
    <property type="entry name" value="PAP2/HPO"/>
</dbReference>
<accession>A0A8C3EAV2</accession>
<evidence type="ECO:0000256" key="7">
    <source>
        <dbReference type="SAM" id="Phobius"/>
    </source>
</evidence>
<organism evidence="8 9">
    <name type="scientific">Corvus moneduloides</name>
    <name type="common">New Caledonian crow</name>
    <dbReference type="NCBI Taxonomy" id="1196302"/>
    <lineage>
        <taxon>Eukaryota</taxon>
        <taxon>Metazoa</taxon>
        <taxon>Chordata</taxon>
        <taxon>Craniata</taxon>
        <taxon>Vertebrata</taxon>
        <taxon>Euteleostomi</taxon>
        <taxon>Archelosauria</taxon>
        <taxon>Archosauria</taxon>
        <taxon>Dinosauria</taxon>
        <taxon>Saurischia</taxon>
        <taxon>Theropoda</taxon>
        <taxon>Coelurosauria</taxon>
        <taxon>Aves</taxon>
        <taxon>Neognathae</taxon>
        <taxon>Neoaves</taxon>
        <taxon>Telluraves</taxon>
        <taxon>Australaves</taxon>
        <taxon>Passeriformes</taxon>
        <taxon>Corvoidea</taxon>
        <taxon>Corvidae</taxon>
        <taxon>Corvus</taxon>
    </lineage>
</organism>
<dbReference type="PANTHER" id="PTHR10165">
    <property type="entry name" value="LIPID PHOSPHATE PHOSPHATASE"/>
    <property type="match status" value="1"/>
</dbReference>
<dbReference type="GO" id="GO:0006644">
    <property type="term" value="P:phospholipid metabolic process"/>
    <property type="evidence" value="ECO:0007669"/>
    <property type="project" value="UniProtKB-UniPathway"/>
</dbReference>
<evidence type="ECO:0000256" key="4">
    <source>
        <dbReference type="ARBA" id="ARBA00022989"/>
    </source>
</evidence>
<feature type="compositionally biased region" description="Low complexity" evidence="6">
    <location>
        <begin position="16"/>
        <end position="29"/>
    </location>
</feature>
<evidence type="ECO:0000313" key="8">
    <source>
        <dbReference type="Ensembl" id="ENSCMUP00000018060.2"/>
    </source>
</evidence>
<feature type="transmembrane region" description="Helical" evidence="7">
    <location>
        <begin position="251"/>
        <end position="270"/>
    </location>
</feature>
<dbReference type="RefSeq" id="XP_031948155.1">
    <property type="nucleotide sequence ID" value="XM_032092264.1"/>
</dbReference>
<dbReference type="AlphaFoldDB" id="A0A8C3EAV2"/>
<keyword evidence="9" id="KW-1185">Reference proteome</keyword>
<comment type="similarity">
    <text evidence="2">Belongs to the PA-phosphatase related phosphoesterase family.</text>
</comment>
<gene>
    <name evidence="8" type="primary">PLPP5</name>
</gene>
<dbReference type="PANTHER" id="PTHR10165:SF87">
    <property type="entry name" value="PHOSPHOLIPID PHOSPHATASE 5"/>
    <property type="match status" value="1"/>
</dbReference>